<keyword evidence="1" id="KW-0694">RNA-binding</keyword>
<feature type="compositionally biased region" description="Basic residues" evidence="2">
    <location>
        <begin position="291"/>
        <end position="313"/>
    </location>
</feature>
<dbReference type="Gene3D" id="3.30.160.20">
    <property type="match status" value="1"/>
</dbReference>
<dbReference type="PANTHER" id="PTHR46528:SF1">
    <property type="entry name" value="PROTEIN SON"/>
    <property type="match status" value="1"/>
</dbReference>
<evidence type="ECO:0000256" key="1">
    <source>
        <dbReference type="PROSITE-ProRule" id="PRU00266"/>
    </source>
</evidence>
<evidence type="ECO:0000313" key="6">
    <source>
        <dbReference type="Proteomes" id="UP000494040"/>
    </source>
</evidence>
<dbReference type="SMART" id="SM00443">
    <property type="entry name" value="G_patch"/>
    <property type="match status" value="1"/>
</dbReference>
<organism evidence="5 6">
    <name type="scientific">Cimex lectularius</name>
    <name type="common">Bed bug</name>
    <name type="synonym">Acanthia lectularia</name>
    <dbReference type="NCBI Taxonomy" id="79782"/>
    <lineage>
        <taxon>Eukaryota</taxon>
        <taxon>Metazoa</taxon>
        <taxon>Ecdysozoa</taxon>
        <taxon>Arthropoda</taxon>
        <taxon>Hexapoda</taxon>
        <taxon>Insecta</taxon>
        <taxon>Pterygota</taxon>
        <taxon>Neoptera</taxon>
        <taxon>Paraneoptera</taxon>
        <taxon>Hemiptera</taxon>
        <taxon>Heteroptera</taxon>
        <taxon>Panheteroptera</taxon>
        <taxon>Cimicomorpha</taxon>
        <taxon>Cimicidae</taxon>
        <taxon>Cimex</taxon>
    </lineage>
</organism>
<feature type="region of interest" description="Disordered" evidence="2">
    <location>
        <begin position="744"/>
        <end position="764"/>
    </location>
</feature>
<dbReference type="EnsemblMetazoa" id="XM_014399125.2">
    <property type="protein sequence ID" value="XP_014254611.1"/>
    <property type="gene ID" value="LOC106669569"/>
</dbReference>
<dbReference type="GeneID" id="106669569"/>
<dbReference type="Pfam" id="PF00035">
    <property type="entry name" value="dsrm"/>
    <property type="match status" value="1"/>
</dbReference>
<dbReference type="OMA" id="LPNMAMN"/>
<feature type="compositionally biased region" description="Basic residues" evidence="2">
    <location>
        <begin position="346"/>
        <end position="377"/>
    </location>
</feature>
<feature type="compositionally biased region" description="Basic and acidic residues" evidence="2">
    <location>
        <begin position="218"/>
        <end position="276"/>
    </location>
</feature>
<dbReference type="AlphaFoldDB" id="A0A8I6S054"/>
<dbReference type="PROSITE" id="PS50174">
    <property type="entry name" value="G_PATCH"/>
    <property type="match status" value="1"/>
</dbReference>
<feature type="compositionally biased region" description="Polar residues" evidence="2">
    <location>
        <begin position="752"/>
        <end position="761"/>
    </location>
</feature>
<feature type="compositionally biased region" description="Basic residues" evidence="2">
    <location>
        <begin position="37"/>
        <end position="46"/>
    </location>
</feature>
<feature type="compositionally biased region" description="Low complexity" evidence="2">
    <location>
        <begin position="204"/>
        <end position="217"/>
    </location>
</feature>
<feature type="region of interest" description="Disordered" evidence="2">
    <location>
        <begin position="465"/>
        <end position="495"/>
    </location>
</feature>
<dbReference type="PROSITE" id="PS50137">
    <property type="entry name" value="DS_RBD"/>
    <property type="match status" value="1"/>
</dbReference>
<evidence type="ECO:0000256" key="2">
    <source>
        <dbReference type="SAM" id="MobiDB-lite"/>
    </source>
</evidence>
<dbReference type="PANTHER" id="PTHR46528">
    <property type="entry name" value="PROTEIN SON"/>
    <property type="match status" value="1"/>
</dbReference>
<dbReference type="RefSeq" id="XP_014254611.1">
    <property type="nucleotide sequence ID" value="XM_014399125.2"/>
</dbReference>
<keyword evidence="6" id="KW-1185">Reference proteome</keyword>
<dbReference type="OrthoDB" id="786951at2759"/>
<feature type="compositionally biased region" description="Basic and acidic residues" evidence="2">
    <location>
        <begin position="117"/>
        <end position="143"/>
    </location>
</feature>
<feature type="region of interest" description="Disordered" evidence="2">
    <location>
        <begin position="182"/>
        <end position="414"/>
    </location>
</feature>
<evidence type="ECO:0000313" key="5">
    <source>
        <dbReference type="EnsemblMetazoa" id="XP_014254611.1"/>
    </source>
</evidence>
<dbReference type="InterPro" id="IPR032922">
    <property type="entry name" value="SON"/>
</dbReference>
<feature type="domain" description="G-patch" evidence="4">
    <location>
        <begin position="690"/>
        <end position="736"/>
    </location>
</feature>
<feature type="compositionally biased region" description="Basic and acidic residues" evidence="2">
    <location>
        <begin position="398"/>
        <end position="414"/>
    </location>
</feature>
<feature type="region of interest" description="Disordered" evidence="2">
    <location>
        <begin position="21"/>
        <end position="170"/>
    </location>
</feature>
<feature type="compositionally biased region" description="Basic and acidic residues" evidence="2">
    <location>
        <begin position="83"/>
        <end position="107"/>
    </location>
</feature>
<dbReference type="KEGG" id="clec:106669569"/>
<name>A0A8I6S054_CIMLE</name>
<proteinExistence type="predicted"/>
<evidence type="ECO:0008006" key="7">
    <source>
        <dbReference type="Google" id="ProtNLM"/>
    </source>
</evidence>
<dbReference type="SUPFAM" id="SSF54768">
    <property type="entry name" value="dsRNA-binding domain-like"/>
    <property type="match status" value="1"/>
</dbReference>
<dbReference type="CDD" id="cd19870">
    <property type="entry name" value="DSRM_SON-like"/>
    <property type="match status" value="1"/>
</dbReference>
<sequence>MTEVSKTSDEILNELFDSINVLQKAESDTDDTTAEKRTKRKSKRRRREEDKDGKKSKRRKKHKHKKSKSKEKKRDKDKKKQKKEKDDKRPCDESRDQSPPDEARPVDEIPLPPAASPKKDDKAELDAAKFEDSEYRSENRDQNTAKSLINSTEKPKMSIKITNLKNSNLLEIAEERAKLIAEKSEEGELSTSEEESSAKHKKVSSSLASLKSSGSSSAHRDSFGHENNGKAEKDRRHSEKSNHKVRSKELSKEEVSPKKSKDESEKSTERDPSKDKKSSRKRSHSKESKRSSRPRRSRSHSRGHKRSRTKSKTPPRDKKPEEARPKEKDKENLYKVKEDEKEGSSKHRSRSRDRRSKSHERKRFRSRSRSRRRKKDEKHKSRDRYPRRSRSPRKSSKYRSDGRSNSKDEFFIDKSKLLEIARKNALNMMKQGQVGTDLNKVAAITAGGKTVDELTDFCKLLSQKEATGQESVSSESSSDNENERPFHHPFQLKERPNNIVMNIRNCAALPVKSHQEKTTEHAQQLRLQFPVSSGQHHRKTESEWVPVVGSKASEMKAIMPPSPKPETELFPLSKEPAVENPTISFANIPLPPSLPPAEDQPQVQNNYALGAVISERLAAIRKQQEVTNALLPYQQIDLLNKQVQMWPGAENQAGLFTGSTGARVLSQAELASGQQAWARKDQLISAQPVCGGMGMSLLQKMGWRPGEGLGKNNEGTLEPLKLQVKMDKRGLVCAEELPKKQRVLQPPIKPPNTKNGNTGNVKSIEGKHPVSLLVEYCTRRHYPPPVFTVCSEEGPAHKKNFIFKVTVNGIDYLPASPSPNKKQAKSEAASLCLKKLGLLPFAS</sequence>
<protein>
    <recommendedName>
        <fullName evidence="7">Protein SON</fullName>
    </recommendedName>
</protein>
<dbReference type="Proteomes" id="UP000494040">
    <property type="component" value="Unassembled WGS sequence"/>
</dbReference>
<feature type="compositionally biased region" description="Polar residues" evidence="2">
    <location>
        <begin position="160"/>
        <end position="169"/>
    </location>
</feature>
<dbReference type="InterPro" id="IPR000467">
    <property type="entry name" value="G_patch_dom"/>
</dbReference>
<reference evidence="5" key="1">
    <citation type="submission" date="2022-01" db="UniProtKB">
        <authorList>
            <consortium name="EnsemblMetazoa"/>
        </authorList>
    </citation>
    <scope>IDENTIFICATION</scope>
</reference>
<dbReference type="GO" id="GO:0003723">
    <property type="term" value="F:RNA binding"/>
    <property type="evidence" value="ECO:0007669"/>
    <property type="project" value="UniProtKB-UniRule"/>
</dbReference>
<dbReference type="GO" id="GO:0051726">
    <property type="term" value="P:regulation of cell cycle"/>
    <property type="evidence" value="ECO:0007669"/>
    <property type="project" value="InterPro"/>
</dbReference>
<dbReference type="Pfam" id="PF01585">
    <property type="entry name" value="G-patch"/>
    <property type="match status" value="1"/>
</dbReference>
<dbReference type="GO" id="GO:0048024">
    <property type="term" value="P:regulation of mRNA splicing, via spliceosome"/>
    <property type="evidence" value="ECO:0007669"/>
    <property type="project" value="TreeGrafter"/>
</dbReference>
<feature type="compositionally biased region" description="Low complexity" evidence="2">
    <location>
        <begin position="470"/>
        <end position="479"/>
    </location>
</feature>
<feature type="compositionally biased region" description="Basic residues" evidence="2">
    <location>
        <begin position="54"/>
        <end position="82"/>
    </location>
</feature>
<evidence type="ECO:0000259" key="3">
    <source>
        <dbReference type="PROSITE" id="PS50137"/>
    </source>
</evidence>
<accession>A0A8I6S054</accession>
<dbReference type="SMART" id="SM00358">
    <property type="entry name" value="DSRM"/>
    <property type="match status" value="1"/>
</dbReference>
<feature type="compositionally biased region" description="Basic residues" evidence="2">
    <location>
        <begin position="387"/>
        <end position="397"/>
    </location>
</feature>
<evidence type="ECO:0000259" key="4">
    <source>
        <dbReference type="PROSITE" id="PS50174"/>
    </source>
</evidence>
<feature type="domain" description="DRBM" evidence="3">
    <location>
        <begin position="768"/>
        <end position="838"/>
    </location>
</feature>
<feature type="compositionally biased region" description="Basic and acidic residues" evidence="2">
    <location>
        <begin position="481"/>
        <end position="495"/>
    </location>
</feature>
<dbReference type="InterPro" id="IPR014720">
    <property type="entry name" value="dsRBD_dom"/>
</dbReference>
<feature type="compositionally biased region" description="Basic and acidic residues" evidence="2">
    <location>
        <begin position="314"/>
        <end position="345"/>
    </location>
</feature>
<dbReference type="CTD" id="6651"/>